<feature type="domain" description="Serine aminopeptidase S33" evidence="2">
    <location>
        <begin position="34"/>
        <end position="274"/>
    </location>
</feature>
<dbReference type="GO" id="GO:0016787">
    <property type="term" value="F:hydrolase activity"/>
    <property type="evidence" value="ECO:0007669"/>
    <property type="project" value="UniProtKB-KW"/>
</dbReference>
<keyword evidence="4" id="KW-1185">Reference proteome</keyword>
<evidence type="ECO:0000259" key="2">
    <source>
        <dbReference type="Pfam" id="PF12146"/>
    </source>
</evidence>
<evidence type="ECO:0000256" key="1">
    <source>
        <dbReference type="ARBA" id="ARBA00022801"/>
    </source>
</evidence>
<dbReference type="RefSeq" id="WP_267980269.1">
    <property type="nucleotide sequence ID" value="NZ_JAPQKF010000002.1"/>
</dbReference>
<keyword evidence="1 3" id="KW-0378">Hydrolase</keyword>
<name>A0ABT7WMX6_9GAMM</name>
<sequence length="302" mass="33346">MNNKLSHLAQPTDVQFYLVGMRCNAYLYRPDHQAPSPIIIMAHGLGGTRKMRLTAFAERFAAEGYACLVFDYRHFGDSEGQPRQLLDIERQLEDWKAAINYARSLPNIDNSKIILWGTSFSGGHVLSTAAQDSGIRAVISQCPFTDGLASSLAMNPVTSAKLTALAVRDRIGAAFGNAPIMVPLSAAPGETALMNAADVVSGLSEITKNDPDYKNYVAARFALDIIRYYPGRQTTKIKAPVLFCVCETDTVAPTKMTLRHAKRTPHKEIKLYSYGHFEIYVGDAFEHVVKDQIDFLKRTVAV</sequence>
<dbReference type="PANTHER" id="PTHR22946">
    <property type="entry name" value="DIENELACTONE HYDROLASE DOMAIN-CONTAINING PROTEIN-RELATED"/>
    <property type="match status" value="1"/>
</dbReference>
<dbReference type="InterPro" id="IPR022742">
    <property type="entry name" value="Hydrolase_4"/>
</dbReference>
<dbReference type="Proteomes" id="UP001168524">
    <property type="component" value="Unassembled WGS sequence"/>
</dbReference>
<dbReference type="InterPro" id="IPR029058">
    <property type="entry name" value="AB_hydrolase_fold"/>
</dbReference>
<dbReference type="InterPro" id="IPR050261">
    <property type="entry name" value="FrsA_esterase"/>
</dbReference>
<dbReference type="Gene3D" id="3.40.50.1820">
    <property type="entry name" value="alpha/beta hydrolase"/>
    <property type="match status" value="1"/>
</dbReference>
<evidence type="ECO:0000313" key="4">
    <source>
        <dbReference type="Proteomes" id="UP001168524"/>
    </source>
</evidence>
<accession>A0ABT7WMX6</accession>
<gene>
    <name evidence="3" type="ORF">QTA56_07245</name>
</gene>
<evidence type="ECO:0000313" key="3">
    <source>
        <dbReference type="EMBL" id="MDN0014031.1"/>
    </source>
</evidence>
<dbReference type="EMBL" id="JAUDZE010000002">
    <property type="protein sequence ID" value="MDN0014031.1"/>
    <property type="molecule type" value="Genomic_DNA"/>
</dbReference>
<dbReference type="Pfam" id="PF12146">
    <property type="entry name" value="Hydrolase_4"/>
    <property type="match status" value="1"/>
</dbReference>
<comment type="caution">
    <text evidence="3">The sequence shown here is derived from an EMBL/GenBank/DDBJ whole genome shotgun (WGS) entry which is preliminary data.</text>
</comment>
<dbReference type="Gene3D" id="1.10.10.800">
    <property type="match status" value="1"/>
</dbReference>
<dbReference type="PANTHER" id="PTHR22946:SF9">
    <property type="entry name" value="POLYKETIDE TRANSFERASE AF380"/>
    <property type="match status" value="1"/>
</dbReference>
<organism evidence="3 4">
    <name type="scientific">Acinetobacter thutiue</name>
    <dbReference type="NCBI Taxonomy" id="2998078"/>
    <lineage>
        <taxon>Bacteria</taxon>
        <taxon>Pseudomonadati</taxon>
        <taxon>Pseudomonadota</taxon>
        <taxon>Gammaproteobacteria</taxon>
        <taxon>Moraxellales</taxon>
        <taxon>Moraxellaceae</taxon>
        <taxon>Acinetobacter</taxon>
    </lineage>
</organism>
<reference evidence="3" key="1">
    <citation type="submission" date="2023-06" db="EMBL/GenBank/DDBJ databases">
        <title>Two novel species of Acinetobacter isolated from motorbike repairing workshop in Vietnam.</title>
        <authorList>
            <person name="Le N.T.T."/>
        </authorList>
    </citation>
    <scope>NUCLEOTIDE SEQUENCE</scope>
    <source>
        <strain evidence="3">VNH17</strain>
    </source>
</reference>
<proteinExistence type="predicted"/>
<protein>
    <submittedName>
        <fullName evidence="3">Alpha/beta hydrolase</fullName>
    </submittedName>
</protein>
<dbReference type="SUPFAM" id="SSF53474">
    <property type="entry name" value="alpha/beta-Hydrolases"/>
    <property type="match status" value="1"/>
</dbReference>